<dbReference type="RefSeq" id="WP_014350738.1">
    <property type="nucleotide sequence ID" value="NZ_AP026975.1"/>
</dbReference>
<dbReference type="InterPro" id="IPR001387">
    <property type="entry name" value="Cro/C1-type_HTH"/>
</dbReference>
<protein>
    <submittedName>
        <fullName evidence="2">Helix-turn-helix transcriptional regulator</fullName>
    </submittedName>
</protein>
<dbReference type="Proteomes" id="UP000471166">
    <property type="component" value="Unassembled WGS sequence"/>
</dbReference>
<name>A0A6P1CSS4_9NOCA</name>
<evidence type="ECO:0000313" key="2">
    <source>
        <dbReference type="EMBL" id="NEW34454.1"/>
    </source>
</evidence>
<dbReference type="Gene3D" id="1.10.260.40">
    <property type="entry name" value="lambda repressor-like DNA-binding domains"/>
    <property type="match status" value="1"/>
</dbReference>
<organism evidence="2 3">
    <name type="scientific">Nocardia cyriacigeorgica</name>
    <dbReference type="NCBI Taxonomy" id="135487"/>
    <lineage>
        <taxon>Bacteria</taxon>
        <taxon>Bacillati</taxon>
        <taxon>Actinomycetota</taxon>
        <taxon>Actinomycetes</taxon>
        <taxon>Mycobacteriales</taxon>
        <taxon>Nocardiaceae</taxon>
        <taxon>Nocardia</taxon>
    </lineage>
</organism>
<gene>
    <name evidence="2" type="ORF">GV791_18100</name>
</gene>
<dbReference type="AlphaFoldDB" id="A0A6P1CSS4"/>
<dbReference type="PROSITE" id="PS50943">
    <property type="entry name" value="HTH_CROC1"/>
    <property type="match status" value="1"/>
</dbReference>
<dbReference type="EMBL" id="JAAGVB010000028">
    <property type="protein sequence ID" value="NEW34454.1"/>
    <property type="molecule type" value="Genomic_DNA"/>
</dbReference>
<evidence type="ECO:0000313" key="3">
    <source>
        <dbReference type="Proteomes" id="UP000471166"/>
    </source>
</evidence>
<feature type="domain" description="HTH cro/C1-type" evidence="1">
    <location>
        <begin position="11"/>
        <end position="63"/>
    </location>
</feature>
<dbReference type="GO" id="GO:0003677">
    <property type="term" value="F:DNA binding"/>
    <property type="evidence" value="ECO:0007669"/>
    <property type="project" value="InterPro"/>
</dbReference>
<proteinExistence type="predicted"/>
<dbReference type="CDD" id="cd00093">
    <property type="entry name" value="HTH_XRE"/>
    <property type="match status" value="1"/>
</dbReference>
<dbReference type="InterPro" id="IPR010982">
    <property type="entry name" value="Lambda_DNA-bd_dom_sf"/>
</dbReference>
<dbReference type="OMA" id="HINFAAV"/>
<evidence type="ECO:0000259" key="1">
    <source>
        <dbReference type="PROSITE" id="PS50943"/>
    </source>
</evidence>
<sequence>MAIVVWTGLEVAALRAALRDTQAQFADRIGCSLEAVGKWERRGSGITLGAKYSECMDTTHRRLDDDQRERFEAALEGWRESAPATVPRLAPTMAARSMPRSRLSVAHPAGDVILGKPKHESPEGIIFQIRRMLLGCMPDSPPGDQREAAASVIRAWDLFFSARFHELERELPAALARACSTADSVVGEQRRPISIALAKLLHVSSNLLGYVAHEDLAALALLRAKALAAESGDELSLAAIEGSQAWLLAKSGMYEDAVAHADQAASRIEPRLSAASPRRIAIWGELLCYAAFAASGAGEHREARRYLRLCESAATQLDGNYLDRPEPSNVFGYTSVAGFGVVVEISAGRPTEALKLARVISDGRNGIPPTLRSRWLINVAQARISSRDDAGAVDTIRQAWSLAPEFIGHLPQAHTLTNELINSRRGHKLDGLVDLAGRLGMSAQRVGTRP</sequence>
<reference evidence="2 3" key="1">
    <citation type="submission" date="2020-01" db="EMBL/GenBank/DDBJ databases">
        <title>Genetics and antimicrobial susceptibilities of Nocardia species isolated from the soil; a comparison with species isolated from humans.</title>
        <authorList>
            <person name="Carrasco G."/>
            <person name="Monzon S."/>
            <person name="Sansegundo M."/>
            <person name="Garcia E."/>
            <person name="Garrido N."/>
            <person name="Medina M.J."/>
            <person name="Villalon P."/>
            <person name="Ramirez-Arocha A.C."/>
            <person name="Jimenez P."/>
            <person name="Cuesta I."/>
            <person name="Valdezate S."/>
        </authorList>
    </citation>
    <scope>NUCLEOTIDE SEQUENCE [LARGE SCALE GENOMIC DNA]</scope>
    <source>
        <strain evidence="2 3">CNM20110626</strain>
    </source>
</reference>
<comment type="caution">
    <text evidence="2">The sequence shown here is derived from an EMBL/GenBank/DDBJ whole genome shotgun (WGS) entry which is preliminary data.</text>
</comment>
<accession>A0A6P1CSS4</accession>